<dbReference type="KEGG" id="nau:109205354"/>
<evidence type="ECO:0000256" key="6">
    <source>
        <dbReference type="ARBA" id="ARBA00023033"/>
    </source>
</evidence>
<dbReference type="SMR" id="A0A314KY48"/>
<dbReference type="AlphaFoldDB" id="A0A314KY48"/>
<organism evidence="10 11">
    <name type="scientific">Nicotiana attenuata</name>
    <name type="common">Coyote tobacco</name>
    <dbReference type="NCBI Taxonomy" id="49451"/>
    <lineage>
        <taxon>Eukaryota</taxon>
        <taxon>Viridiplantae</taxon>
        <taxon>Streptophyta</taxon>
        <taxon>Embryophyta</taxon>
        <taxon>Tracheophyta</taxon>
        <taxon>Spermatophyta</taxon>
        <taxon>Magnoliopsida</taxon>
        <taxon>eudicotyledons</taxon>
        <taxon>Gunneridae</taxon>
        <taxon>Pentapetalae</taxon>
        <taxon>asterids</taxon>
        <taxon>lamiids</taxon>
        <taxon>Solanales</taxon>
        <taxon>Solanaceae</taxon>
        <taxon>Nicotianoideae</taxon>
        <taxon>Nicotianeae</taxon>
        <taxon>Nicotiana</taxon>
    </lineage>
</organism>
<dbReference type="Proteomes" id="UP000187609">
    <property type="component" value="Unassembled WGS sequence"/>
</dbReference>
<dbReference type="GO" id="GO:0004497">
    <property type="term" value="F:monooxygenase activity"/>
    <property type="evidence" value="ECO:0007669"/>
    <property type="project" value="UniProtKB-KW"/>
</dbReference>
<evidence type="ECO:0000256" key="3">
    <source>
        <dbReference type="ARBA" id="ARBA00022723"/>
    </source>
</evidence>
<evidence type="ECO:0000256" key="2">
    <source>
        <dbReference type="ARBA" id="ARBA00022617"/>
    </source>
</evidence>
<dbReference type="InterPro" id="IPR017972">
    <property type="entry name" value="Cyt_P450_CS"/>
</dbReference>
<keyword evidence="5 7" id="KW-0408">Iron</keyword>
<dbReference type="GO" id="GO:0020037">
    <property type="term" value="F:heme binding"/>
    <property type="evidence" value="ECO:0007669"/>
    <property type="project" value="InterPro"/>
</dbReference>
<keyword evidence="9" id="KW-0472">Membrane</keyword>
<dbReference type="Gene3D" id="1.10.630.10">
    <property type="entry name" value="Cytochrome P450"/>
    <property type="match status" value="1"/>
</dbReference>
<evidence type="ECO:0000256" key="7">
    <source>
        <dbReference type="PIRSR" id="PIRSR602401-1"/>
    </source>
</evidence>
<keyword evidence="3 7" id="KW-0479">Metal-binding</keyword>
<comment type="similarity">
    <text evidence="1 8">Belongs to the cytochrome P450 family.</text>
</comment>
<evidence type="ECO:0000313" key="10">
    <source>
        <dbReference type="EMBL" id="OIT33937.1"/>
    </source>
</evidence>
<dbReference type="SUPFAM" id="SSF48264">
    <property type="entry name" value="Cytochrome P450"/>
    <property type="match status" value="1"/>
</dbReference>
<reference evidence="10" key="1">
    <citation type="submission" date="2016-11" db="EMBL/GenBank/DDBJ databases">
        <title>The genome of Nicotiana attenuata.</title>
        <authorList>
            <person name="Xu S."/>
            <person name="Brockmoeller T."/>
            <person name="Gaquerel E."/>
            <person name="Navarro A."/>
            <person name="Kuhl H."/>
            <person name="Gase K."/>
            <person name="Ling Z."/>
            <person name="Zhou W."/>
            <person name="Kreitzer C."/>
            <person name="Stanke M."/>
            <person name="Tang H."/>
            <person name="Lyons E."/>
            <person name="Pandey P."/>
            <person name="Pandey S.P."/>
            <person name="Timmermann B."/>
            <person name="Baldwin I.T."/>
        </authorList>
    </citation>
    <scope>NUCLEOTIDE SEQUENCE [LARGE SCALE GENOMIC DNA]</scope>
    <source>
        <strain evidence="10">UT</strain>
    </source>
</reference>
<keyword evidence="6 8" id="KW-0503">Monooxygenase</keyword>
<evidence type="ECO:0000256" key="5">
    <source>
        <dbReference type="ARBA" id="ARBA00023004"/>
    </source>
</evidence>
<evidence type="ECO:0000256" key="4">
    <source>
        <dbReference type="ARBA" id="ARBA00023002"/>
    </source>
</evidence>
<dbReference type="STRING" id="49451.A0A314KY48"/>
<comment type="cofactor">
    <cofactor evidence="7">
        <name>heme</name>
        <dbReference type="ChEBI" id="CHEBI:30413"/>
    </cofactor>
</comment>
<dbReference type="PRINTS" id="PR00463">
    <property type="entry name" value="EP450I"/>
</dbReference>
<dbReference type="PANTHER" id="PTHR47947">
    <property type="entry name" value="CYTOCHROME P450 82C3-RELATED"/>
    <property type="match status" value="1"/>
</dbReference>
<dbReference type="Gramene" id="OIT33937">
    <property type="protein sequence ID" value="OIT33937"/>
    <property type="gene ID" value="A4A49_05797"/>
</dbReference>
<keyword evidence="9" id="KW-1133">Transmembrane helix</keyword>
<sequence>MENLNSKYYHYLAILLFFFVILFKYLLHPRKRLPPSPLSLPIIGHLYLIKNSLHETLTSLSTKYGPVLYLRFGCRNLLVVSSPSAVEECFTKNDIIFANRPQSMAGDQFSFNYKAVVWAPYGYLWRALRRLTVIEIFSSNSLQKSSALRNEEIGILIRSLFKASTNNGSSGARVNLSHWVFTFAFNVMMRTGTGKRSVREEDMGTEKGKQSIEEKRGFFFATLLVLNVCDFMPVLKWFGYKGLEKRMILAHQKRNEFLNSLLDEFRHKKIAGISESSTDSISAKKTTLVETLLSLQESEPEVYTDDLIKSVLLVLFIAGTETTSMTIQWAMRLLLAHPKAFTKLRAEIDSKVGNDRLLNESDIPKLPYLHCVINETLRLYPPVPLLLPHYSLEDCTVGGYEVPKHTILIVNAWAIHRDPKLWDEPEKFKPERFEAMEGEKEGFNYKLVAFGMGRRACPGAAMGLRTVSLVLGSLIQWFDWKSVEEEKLDACYNSRITLNKDKPLEAVCIPRQNCRGFLAQL</sequence>
<feature type="transmembrane region" description="Helical" evidence="9">
    <location>
        <begin position="6"/>
        <end position="27"/>
    </location>
</feature>
<accession>A0A314KY48</accession>
<dbReference type="GO" id="GO:0016705">
    <property type="term" value="F:oxidoreductase activity, acting on paired donors, with incorporation or reduction of molecular oxygen"/>
    <property type="evidence" value="ECO:0007669"/>
    <property type="project" value="InterPro"/>
</dbReference>
<keyword evidence="2 7" id="KW-0349">Heme</keyword>
<dbReference type="InterPro" id="IPR050651">
    <property type="entry name" value="Plant_Cytochrome_P450_Monoox"/>
</dbReference>
<dbReference type="GeneID" id="109205354"/>
<keyword evidence="9" id="KW-0812">Transmembrane</keyword>
<dbReference type="Pfam" id="PF00067">
    <property type="entry name" value="p450"/>
    <property type="match status" value="1"/>
</dbReference>
<dbReference type="PANTHER" id="PTHR47947:SF13">
    <property type="entry name" value="CYTOCHROME P450, FAMILY 81, SUBFAMILY K, POLYPEPTIDE 1-RELATED"/>
    <property type="match status" value="1"/>
</dbReference>
<dbReference type="OrthoDB" id="1055148at2759"/>
<keyword evidence="4 8" id="KW-0560">Oxidoreductase</keyword>
<evidence type="ECO:0000256" key="1">
    <source>
        <dbReference type="ARBA" id="ARBA00010617"/>
    </source>
</evidence>
<dbReference type="InterPro" id="IPR036396">
    <property type="entry name" value="Cyt_P450_sf"/>
</dbReference>
<keyword evidence="11" id="KW-1185">Reference proteome</keyword>
<dbReference type="PRINTS" id="PR00385">
    <property type="entry name" value="P450"/>
</dbReference>
<evidence type="ECO:0000313" key="11">
    <source>
        <dbReference type="Proteomes" id="UP000187609"/>
    </source>
</evidence>
<dbReference type="InterPro" id="IPR002401">
    <property type="entry name" value="Cyt_P450_E_grp-I"/>
</dbReference>
<protein>
    <submittedName>
        <fullName evidence="10">Cytochrome p450 81e8</fullName>
    </submittedName>
</protein>
<dbReference type="InterPro" id="IPR001128">
    <property type="entry name" value="Cyt_P450"/>
</dbReference>
<evidence type="ECO:0000256" key="9">
    <source>
        <dbReference type="SAM" id="Phobius"/>
    </source>
</evidence>
<dbReference type="PROSITE" id="PS00086">
    <property type="entry name" value="CYTOCHROME_P450"/>
    <property type="match status" value="1"/>
</dbReference>
<feature type="transmembrane region" description="Helical" evidence="9">
    <location>
        <begin position="217"/>
        <end position="238"/>
    </location>
</feature>
<dbReference type="EMBL" id="MJEQ01000794">
    <property type="protein sequence ID" value="OIT33937.1"/>
    <property type="molecule type" value="Genomic_DNA"/>
</dbReference>
<dbReference type="GO" id="GO:0005506">
    <property type="term" value="F:iron ion binding"/>
    <property type="evidence" value="ECO:0007669"/>
    <property type="project" value="InterPro"/>
</dbReference>
<proteinExistence type="inferred from homology"/>
<comment type="caution">
    <text evidence="10">The sequence shown here is derived from an EMBL/GenBank/DDBJ whole genome shotgun (WGS) entry which is preliminary data.</text>
</comment>
<feature type="binding site" description="axial binding residue" evidence="7">
    <location>
        <position position="457"/>
    </location>
    <ligand>
        <name>heme</name>
        <dbReference type="ChEBI" id="CHEBI:30413"/>
    </ligand>
    <ligandPart>
        <name>Fe</name>
        <dbReference type="ChEBI" id="CHEBI:18248"/>
    </ligandPart>
</feature>
<name>A0A314KY48_NICAT</name>
<gene>
    <name evidence="10" type="primary">CYP81E8_1</name>
    <name evidence="10" type="ORF">A4A49_05797</name>
</gene>
<dbReference type="FunFam" id="1.10.630.10:FF:000081">
    <property type="entry name" value="Cytochrome P450 CYP81N5"/>
    <property type="match status" value="1"/>
</dbReference>
<evidence type="ECO:0000256" key="8">
    <source>
        <dbReference type="RuleBase" id="RU000461"/>
    </source>
</evidence>